<dbReference type="KEGG" id="pmuc:ING2E5A_2596"/>
<dbReference type="Gene3D" id="3.30.420.250">
    <property type="match status" value="1"/>
</dbReference>
<evidence type="ECO:0000313" key="2">
    <source>
        <dbReference type="Proteomes" id="UP000178485"/>
    </source>
</evidence>
<accession>A0A1G4GA35</accession>
<sequence>MFLPENIDLAQSEKYTLSIRLIPDGFSFCIYSTADRSVFHYQEKRFSKTLSQIGNIEKIFFEVNFFSHPFQKVEVTVVSPRYTTVPDAYFEKKRAGELFTFNIHGEHGKVLNNLVSETGYHILFDLDEELYSFLCRNLWNPAFYSHQARLHPFLSNYRNEGNRKRCFVDFHDEMVSVTCFYGTRLLSSNTYPARERYEALFNIANVWEHQSLDQNTDLLVLSGNLRENSESADTLRRLIRNVEELKPDTPNGYLSLPTDILLALNSVES</sequence>
<dbReference type="InterPro" id="IPR024213">
    <property type="entry name" value="DUF3822"/>
</dbReference>
<proteinExistence type="predicted"/>
<dbReference type="Pfam" id="PF12864">
    <property type="entry name" value="DUF3822"/>
    <property type="match status" value="1"/>
</dbReference>
<evidence type="ECO:0000313" key="1">
    <source>
        <dbReference type="EMBL" id="SCM59392.1"/>
    </source>
</evidence>
<dbReference type="Proteomes" id="UP000178485">
    <property type="component" value="Chromosome i"/>
</dbReference>
<organism evidence="1 2">
    <name type="scientific">Petrimonas mucosa</name>
    <dbReference type="NCBI Taxonomy" id="1642646"/>
    <lineage>
        <taxon>Bacteria</taxon>
        <taxon>Pseudomonadati</taxon>
        <taxon>Bacteroidota</taxon>
        <taxon>Bacteroidia</taxon>
        <taxon>Bacteroidales</taxon>
        <taxon>Dysgonomonadaceae</taxon>
        <taxon>Petrimonas</taxon>
    </lineage>
</organism>
<gene>
    <name evidence="1" type="ORF">ING2E5A_2596</name>
</gene>
<dbReference type="EMBL" id="LT608328">
    <property type="protein sequence ID" value="SCM59392.1"/>
    <property type="molecule type" value="Genomic_DNA"/>
</dbReference>
<dbReference type="AlphaFoldDB" id="A0A1G4GA35"/>
<dbReference type="Gene3D" id="3.30.420.260">
    <property type="match status" value="1"/>
</dbReference>
<protein>
    <recommendedName>
        <fullName evidence="3">DUF3822 family protein</fullName>
    </recommendedName>
</protein>
<dbReference type="CDD" id="cd24013">
    <property type="entry name" value="ASKHA_ATPase_BT3980-like"/>
    <property type="match status" value="1"/>
</dbReference>
<dbReference type="RefSeq" id="WP_071137688.1">
    <property type="nucleotide sequence ID" value="NZ_DUQN01000074.1"/>
</dbReference>
<reference evidence="1 2" key="1">
    <citation type="submission" date="2016-08" db="EMBL/GenBank/DDBJ databases">
        <authorList>
            <person name="Seilhamer J.J."/>
        </authorList>
    </citation>
    <scope>NUCLEOTIDE SEQUENCE [LARGE SCALE GENOMIC DNA]</scope>
    <source>
        <strain evidence="1">ING2-E5A</strain>
    </source>
</reference>
<dbReference type="STRING" id="1642646.ING2E5A_2596"/>
<evidence type="ECO:0008006" key="3">
    <source>
        <dbReference type="Google" id="ProtNLM"/>
    </source>
</evidence>
<keyword evidence="2" id="KW-1185">Reference proteome</keyword>
<name>A0A1G4GA35_9BACT</name>